<dbReference type="EMBL" id="SPHZ02000009">
    <property type="protein sequence ID" value="KAF0899060.1"/>
    <property type="molecule type" value="Genomic_DNA"/>
</dbReference>
<dbReference type="Proteomes" id="UP000479710">
    <property type="component" value="Unassembled WGS sequence"/>
</dbReference>
<organism evidence="2 3">
    <name type="scientific">Oryza meyeriana var. granulata</name>
    <dbReference type="NCBI Taxonomy" id="110450"/>
    <lineage>
        <taxon>Eukaryota</taxon>
        <taxon>Viridiplantae</taxon>
        <taxon>Streptophyta</taxon>
        <taxon>Embryophyta</taxon>
        <taxon>Tracheophyta</taxon>
        <taxon>Spermatophyta</taxon>
        <taxon>Magnoliopsida</taxon>
        <taxon>Liliopsida</taxon>
        <taxon>Poales</taxon>
        <taxon>Poaceae</taxon>
        <taxon>BOP clade</taxon>
        <taxon>Oryzoideae</taxon>
        <taxon>Oryzeae</taxon>
        <taxon>Oryzinae</taxon>
        <taxon>Oryza</taxon>
        <taxon>Oryza meyeriana</taxon>
    </lineage>
</organism>
<comment type="caution">
    <text evidence="2">The sequence shown here is derived from an EMBL/GenBank/DDBJ whole genome shotgun (WGS) entry which is preliminary data.</text>
</comment>
<keyword evidence="3" id="KW-1185">Reference proteome</keyword>
<keyword evidence="1" id="KW-0732">Signal</keyword>
<evidence type="ECO:0000256" key="1">
    <source>
        <dbReference type="SAM" id="SignalP"/>
    </source>
</evidence>
<proteinExistence type="predicted"/>
<dbReference type="AlphaFoldDB" id="A0A6G1CG05"/>
<evidence type="ECO:0000313" key="3">
    <source>
        <dbReference type="Proteomes" id="UP000479710"/>
    </source>
</evidence>
<feature type="chain" id="PRO_5026162345" evidence="1">
    <location>
        <begin position="20"/>
        <end position="63"/>
    </location>
</feature>
<sequence>MKAAAAAFLLLAFSPRLDSNNELCRTRQGHLTSPAYINHVPSSPELATDLITFSRARERARKE</sequence>
<evidence type="ECO:0000313" key="2">
    <source>
        <dbReference type="EMBL" id="KAF0899060.1"/>
    </source>
</evidence>
<gene>
    <name evidence="2" type="ORF">E2562_012913</name>
</gene>
<name>A0A6G1CG05_9ORYZ</name>
<accession>A0A6G1CG05</accession>
<protein>
    <submittedName>
        <fullName evidence="2">Uncharacterized protein</fullName>
    </submittedName>
</protein>
<feature type="signal peptide" evidence="1">
    <location>
        <begin position="1"/>
        <end position="19"/>
    </location>
</feature>
<reference evidence="2 3" key="1">
    <citation type="submission" date="2019-11" db="EMBL/GenBank/DDBJ databases">
        <title>Whole genome sequence of Oryza granulata.</title>
        <authorList>
            <person name="Li W."/>
        </authorList>
    </citation>
    <scope>NUCLEOTIDE SEQUENCE [LARGE SCALE GENOMIC DNA]</scope>
    <source>
        <strain evidence="3">cv. Menghai</strain>
        <tissue evidence="2">Leaf</tissue>
    </source>
</reference>